<evidence type="ECO:0000313" key="2">
    <source>
        <dbReference type="EMBL" id="AGE95293.1"/>
    </source>
</evidence>
<sequence length="227" mass="25832">MTAEEPSDEIIEESSISVSSQLRSEGLSFPTANSPDLGSDEAQKEGPQKPRLPSRLWVKRDVEYDLDPSHADRILDRFAFHVNTLREGGVYERDINEDAFYYKYKPVSVCDIETIRSSPLLQDRISCRRLRNISIQLVDYCMRINRDREALIDLGMDASTLPDDVQALIRSSILRKKRILSLIHKVRNCIGEIVLMGEKCCNYVEKSNTIAFKGISSFDDHTTEGSD</sequence>
<name>M1K369_ENCCN</name>
<dbReference type="VEuPathDB" id="MicrosporidiaDB:AEWR_040930"/>
<dbReference type="VEuPathDB" id="MicrosporidiaDB:AEWQ_040930"/>
<dbReference type="OMA" id="PHDHATI"/>
<dbReference type="EMBL" id="KC513606">
    <property type="protein sequence ID" value="AGE95293.1"/>
    <property type="molecule type" value="Genomic_DNA"/>
</dbReference>
<dbReference type="VEuPathDB" id="MicrosporidiaDB:ECU04_0990"/>
<dbReference type="VEuPathDB" id="MicrosporidiaDB:AEWD_040940"/>
<accession>M1K369</accession>
<dbReference type="VEuPathDB" id="MicrosporidiaDB:M970_040930"/>
<organism evidence="2">
    <name type="scientific">Encephalitozoon cuniculi</name>
    <name type="common">Microsporidian parasite</name>
    <dbReference type="NCBI Taxonomy" id="6035"/>
    <lineage>
        <taxon>Eukaryota</taxon>
        <taxon>Fungi</taxon>
        <taxon>Fungi incertae sedis</taxon>
        <taxon>Microsporidia</taxon>
        <taxon>Unikaryonidae</taxon>
        <taxon>Encephalitozoon</taxon>
    </lineage>
</organism>
<evidence type="ECO:0000256" key="1">
    <source>
        <dbReference type="SAM" id="MobiDB-lite"/>
    </source>
</evidence>
<feature type="compositionally biased region" description="Low complexity" evidence="1">
    <location>
        <begin position="13"/>
        <end position="25"/>
    </location>
</feature>
<proteinExistence type="predicted"/>
<gene>
    <name evidence="2" type="ORF">ECU04_0990</name>
</gene>
<dbReference type="AlphaFoldDB" id="M1K369"/>
<feature type="compositionally biased region" description="Acidic residues" evidence="1">
    <location>
        <begin position="1"/>
        <end position="12"/>
    </location>
</feature>
<reference evidence="2" key="1">
    <citation type="journal article" date="2013" name="Eukaryot. Cell">
        <title>Extremely Reduced Levels of Heterozygosity in the Vertebrate Pathogen Encephalitozoon cuniculi.</title>
        <authorList>
            <person name="Selman M."/>
            <person name="Sak B."/>
            <person name="Kvac M."/>
            <person name="Farinelli L."/>
            <person name="Weiss L.M."/>
            <person name="Corradi N."/>
        </authorList>
    </citation>
    <scope>NUCLEOTIDE SEQUENCE</scope>
</reference>
<feature type="region of interest" description="Disordered" evidence="1">
    <location>
        <begin position="1"/>
        <end position="51"/>
    </location>
</feature>
<protein>
    <submittedName>
        <fullName evidence="2">Uncharacterized protein</fullName>
    </submittedName>
</protein>